<feature type="repeat" description="WD" evidence="3">
    <location>
        <begin position="54"/>
        <end position="86"/>
    </location>
</feature>
<dbReference type="InterPro" id="IPR019775">
    <property type="entry name" value="WD40_repeat_CS"/>
</dbReference>
<dbReference type="GeneID" id="90039262"/>
<keyword evidence="5" id="KW-1185">Reference proteome</keyword>
<protein>
    <submittedName>
        <fullName evidence="4">Actin cortical patch</fullName>
    </submittedName>
</protein>
<evidence type="ECO:0000313" key="5">
    <source>
        <dbReference type="Proteomes" id="UP001498771"/>
    </source>
</evidence>
<gene>
    <name evidence="4" type="ORF">BZA70DRAFT_285554</name>
</gene>
<evidence type="ECO:0000256" key="3">
    <source>
        <dbReference type="PROSITE-ProRule" id="PRU00221"/>
    </source>
</evidence>
<dbReference type="Proteomes" id="UP001498771">
    <property type="component" value="Unassembled WGS sequence"/>
</dbReference>
<dbReference type="InterPro" id="IPR001680">
    <property type="entry name" value="WD40_rpt"/>
</dbReference>
<proteinExistence type="predicted"/>
<evidence type="ECO:0000256" key="2">
    <source>
        <dbReference type="ARBA" id="ARBA00022737"/>
    </source>
</evidence>
<dbReference type="EMBL" id="JBBJBU010000016">
    <property type="protein sequence ID" value="KAK7202603.1"/>
    <property type="molecule type" value="Genomic_DNA"/>
</dbReference>
<sequence length="603" mass="63422">MSITRESIWAALPSTIKGTPLHLSYDPRTNRLVYPSNKAVILRSLSDPSSSTQFTGHTASTSVAKFAPSGYYIASGDVTGNVKVFDSSSTTEDPEIVKGTFPIISGRINDLTWDSDSKRIIAVGDGKERFGHCFTFDTGNSVGEITGHASQINAADIRSVRPFRAATAADDAAVVWLAGPPFKFVKAIRGEHTSFVTDLRFSLDGAYVVSVGMDRRIVIYDGKEGDVLARVDGAHDGGILSVASGKSEDGACRFATASTDGSVKLWEFKDSAVSEVFKWKVADDHLSGVVFTSTTTVTAVSLPGDIYTLSESSATPSETLYGHQKSITAVSVTSDLKSIYTASYDGRVVQWNAATGEAKLVSGSGHSGLITNIVETGGKFYTSAWDDTIKSFSAEEFTSSSLSTPAQPKSLTAAGEYLILATETAVYTYDLSMKQVASWSSSSITAVSANSSVAAVGSQSGAITLLSVPDLKPLPTAIAPLRAAVSTVSLCPLTDSDGRLLLAAGDTTGKIAVINVTDGSVVTTRWAFHTARVTSISWRADGKYVATGSLDTNVFVYSVDKPAKNVKTLGAHKDGVNAVAWVGEGKIVSVGADACVKLWNVAL</sequence>
<evidence type="ECO:0000313" key="4">
    <source>
        <dbReference type="EMBL" id="KAK7202603.1"/>
    </source>
</evidence>
<organism evidence="4 5">
    <name type="scientific">Myxozyma melibiosi</name>
    <dbReference type="NCBI Taxonomy" id="54550"/>
    <lineage>
        <taxon>Eukaryota</taxon>
        <taxon>Fungi</taxon>
        <taxon>Dikarya</taxon>
        <taxon>Ascomycota</taxon>
        <taxon>Saccharomycotina</taxon>
        <taxon>Lipomycetes</taxon>
        <taxon>Lipomycetales</taxon>
        <taxon>Lipomycetaceae</taxon>
        <taxon>Myxozyma</taxon>
    </lineage>
</organism>
<dbReference type="Gene3D" id="2.130.10.10">
    <property type="entry name" value="YVTN repeat-like/Quinoprotein amine dehydrogenase"/>
    <property type="match status" value="2"/>
</dbReference>
<dbReference type="InterPro" id="IPR015943">
    <property type="entry name" value="WD40/YVTN_repeat-like_dom_sf"/>
</dbReference>
<dbReference type="SUPFAM" id="SSF50998">
    <property type="entry name" value="Quinoprotein alcohol dehydrogenase-like"/>
    <property type="match status" value="1"/>
</dbReference>
<keyword evidence="2" id="KW-0677">Repeat</keyword>
<dbReference type="PROSITE" id="PS00678">
    <property type="entry name" value="WD_REPEATS_1"/>
    <property type="match status" value="1"/>
</dbReference>
<feature type="repeat" description="WD" evidence="3">
    <location>
        <begin position="569"/>
        <end position="603"/>
    </location>
</feature>
<keyword evidence="1 3" id="KW-0853">WD repeat</keyword>
<dbReference type="SMART" id="SM00320">
    <property type="entry name" value="WD40"/>
    <property type="match status" value="9"/>
</dbReference>
<feature type="repeat" description="WD" evidence="3">
    <location>
        <begin position="526"/>
        <end position="560"/>
    </location>
</feature>
<dbReference type="PROSITE" id="PS50082">
    <property type="entry name" value="WD_REPEATS_2"/>
    <property type="match status" value="6"/>
</dbReference>
<comment type="caution">
    <text evidence="4">The sequence shown here is derived from an EMBL/GenBank/DDBJ whole genome shotgun (WGS) entry which is preliminary data.</text>
</comment>
<feature type="repeat" description="WD" evidence="3">
    <location>
        <begin position="320"/>
        <end position="361"/>
    </location>
</feature>
<accession>A0ABR1F0D9</accession>
<dbReference type="Pfam" id="PF00400">
    <property type="entry name" value="WD40"/>
    <property type="match status" value="6"/>
</dbReference>
<name>A0ABR1F0D9_9ASCO</name>
<evidence type="ECO:0000256" key="1">
    <source>
        <dbReference type="ARBA" id="ARBA00022574"/>
    </source>
</evidence>
<dbReference type="PANTHER" id="PTHR19856:SF0">
    <property type="entry name" value="WD REPEAT-CONTAINING PROTEIN 1"/>
    <property type="match status" value="1"/>
</dbReference>
<feature type="repeat" description="WD" evidence="3">
    <location>
        <begin position="189"/>
        <end position="230"/>
    </location>
</feature>
<reference evidence="4 5" key="1">
    <citation type="submission" date="2024-03" db="EMBL/GenBank/DDBJ databases">
        <title>Genome-scale model development and genomic sequencing of the oleaginous clade Lipomyces.</title>
        <authorList>
            <consortium name="Lawrence Berkeley National Laboratory"/>
            <person name="Czajka J.J."/>
            <person name="Han Y."/>
            <person name="Kim J."/>
            <person name="Mondo S.J."/>
            <person name="Hofstad B.A."/>
            <person name="Robles A."/>
            <person name="Haridas S."/>
            <person name="Riley R."/>
            <person name="LaButti K."/>
            <person name="Pangilinan J."/>
            <person name="Andreopoulos W."/>
            <person name="Lipzen A."/>
            <person name="Yan J."/>
            <person name="Wang M."/>
            <person name="Ng V."/>
            <person name="Grigoriev I.V."/>
            <person name="Spatafora J.W."/>
            <person name="Magnuson J.K."/>
            <person name="Baker S.E."/>
            <person name="Pomraning K.R."/>
        </authorList>
    </citation>
    <scope>NUCLEOTIDE SEQUENCE [LARGE SCALE GENOMIC DNA]</scope>
    <source>
        <strain evidence="4 5">Phaff 52-87</strain>
    </source>
</reference>
<dbReference type="PANTHER" id="PTHR19856">
    <property type="entry name" value="WD-REPEATCONTAINING PROTEIN WDR1"/>
    <property type="match status" value="1"/>
</dbReference>
<dbReference type="RefSeq" id="XP_064765636.1">
    <property type="nucleotide sequence ID" value="XM_064913750.1"/>
</dbReference>
<feature type="repeat" description="WD" evidence="3">
    <location>
        <begin position="254"/>
        <end position="276"/>
    </location>
</feature>
<dbReference type="InterPro" id="IPR011047">
    <property type="entry name" value="Quinoprotein_ADH-like_sf"/>
</dbReference>
<dbReference type="PROSITE" id="PS50294">
    <property type="entry name" value="WD_REPEATS_REGION"/>
    <property type="match status" value="2"/>
</dbReference>